<name>A0A9P0A4R3_BEMTA</name>
<sequence length="454" mass="50567">MAGHPVPDLMQGEGEEELKNAILSAKPPTAIRVSRAHADSNNAQENGDRQLSYVNLARCLTGYTDLTRYNSRLREGLRSREASPARFILDTSTHSTKDMSCLPPSMNPMKPTTERIETCASSTETVTSSFIEQRIARLYGSSAVQRKVPSPQPKNSEQEVAASTENSNDNLPVMKLLRPEFLAQFQFRSSKSPMTKCSSRTSRARLEENGQQSRIPNGNSLDSSIVSVAVSNGDSNKNIEPTKITNGDSVDGTAVKTKNIPVKLFSNLAEEKNGHYYLKILHQEMNHLLKLSDEYQPELAHVTDDVADVIRSAVGKAQLLCNQKLKQFESLCYKNINQKPDEPYPATCEDLGGFWDLVAIQIESIKGMFSELEKIKLAGWTIQDEKVPKILNGVSSKKTEMNNNARVSRPKTSAANKPTEKVKKQREDLRKKIAEERKKMALQKETSDSDILLL</sequence>
<keyword evidence="4" id="KW-1185">Reference proteome</keyword>
<proteinExistence type="inferred from homology"/>
<evidence type="ECO:0000313" key="4">
    <source>
        <dbReference type="Proteomes" id="UP001152759"/>
    </source>
</evidence>
<feature type="region of interest" description="Disordered" evidence="2">
    <location>
        <begin position="398"/>
        <end position="427"/>
    </location>
</feature>
<dbReference type="GO" id="GO:0060090">
    <property type="term" value="F:molecular adaptor activity"/>
    <property type="evidence" value="ECO:0007669"/>
    <property type="project" value="TreeGrafter"/>
</dbReference>
<protein>
    <recommendedName>
        <fullName evidence="5">Disks large-associated protein 4</fullName>
    </recommendedName>
</protein>
<evidence type="ECO:0008006" key="5">
    <source>
        <dbReference type="Google" id="ProtNLM"/>
    </source>
</evidence>
<dbReference type="EMBL" id="OU963863">
    <property type="protein sequence ID" value="CAH0384151.1"/>
    <property type="molecule type" value="Genomic_DNA"/>
</dbReference>
<dbReference type="Proteomes" id="UP001152759">
    <property type="component" value="Chromosome 2"/>
</dbReference>
<comment type="similarity">
    <text evidence="1">Belongs to the SAPAP family.</text>
</comment>
<evidence type="ECO:0000313" key="3">
    <source>
        <dbReference type="EMBL" id="CAH0384151.1"/>
    </source>
</evidence>
<dbReference type="GO" id="GO:0098978">
    <property type="term" value="C:glutamatergic synapse"/>
    <property type="evidence" value="ECO:0007669"/>
    <property type="project" value="TreeGrafter"/>
</dbReference>
<feature type="compositionally biased region" description="Polar residues" evidence="2">
    <location>
        <begin position="161"/>
        <end position="170"/>
    </location>
</feature>
<accession>A0A9P0A4R3</accession>
<feature type="compositionally biased region" description="Polar residues" evidence="2">
    <location>
        <begin position="192"/>
        <end position="201"/>
    </location>
</feature>
<feature type="region of interest" description="Disordered" evidence="2">
    <location>
        <begin position="192"/>
        <end position="221"/>
    </location>
</feature>
<dbReference type="GO" id="GO:0023052">
    <property type="term" value="P:signaling"/>
    <property type="evidence" value="ECO:0007669"/>
    <property type="project" value="InterPro"/>
</dbReference>
<dbReference type="Pfam" id="PF03359">
    <property type="entry name" value="GKAP"/>
    <property type="match status" value="1"/>
</dbReference>
<dbReference type="PANTHER" id="PTHR12353:SF31">
    <property type="entry name" value="LD44824P"/>
    <property type="match status" value="1"/>
</dbReference>
<dbReference type="PANTHER" id="PTHR12353">
    <property type="entry name" value="DISKS LARGE-ASSOCIATED PROTEIN DAP SAP90/PSD-95-ASSOCIATED PROTEIN"/>
    <property type="match status" value="1"/>
</dbReference>
<reference evidence="3" key="1">
    <citation type="submission" date="2021-12" db="EMBL/GenBank/DDBJ databases">
        <authorList>
            <person name="King R."/>
        </authorList>
    </citation>
    <scope>NUCLEOTIDE SEQUENCE</scope>
</reference>
<evidence type="ECO:0000256" key="2">
    <source>
        <dbReference type="SAM" id="MobiDB-lite"/>
    </source>
</evidence>
<organism evidence="3 4">
    <name type="scientific">Bemisia tabaci</name>
    <name type="common">Sweetpotato whitefly</name>
    <name type="synonym">Aleurodes tabaci</name>
    <dbReference type="NCBI Taxonomy" id="7038"/>
    <lineage>
        <taxon>Eukaryota</taxon>
        <taxon>Metazoa</taxon>
        <taxon>Ecdysozoa</taxon>
        <taxon>Arthropoda</taxon>
        <taxon>Hexapoda</taxon>
        <taxon>Insecta</taxon>
        <taxon>Pterygota</taxon>
        <taxon>Neoptera</taxon>
        <taxon>Paraneoptera</taxon>
        <taxon>Hemiptera</taxon>
        <taxon>Sternorrhyncha</taxon>
        <taxon>Aleyrodoidea</taxon>
        <taxon>Aleyrodidae</taxon>
        <taxon>Aleyrodinae</taxon>
        <taxon>Bemisia</taxon>
    </lineage>
</organism>
<dbReference type="KEGG" id="btab:109033731"/>
<feature type="compositionally biased region" description="Polar residues" evidence="2">
    <location>
        <begin position="209"/>
        <end position="221"/>
    </location>
</feature>
<dbReference type="AlphaFoldDB" id="A0A9P0A4R3"/>
<feature type="region of interest" description="Disordered" evidence="2">
    <location>
        <begin position="143"/>
        <end position="170"/>
    </location>
</feature>
<gene>
    <name evidence="3" type="ORF">BEMITA_LOCUS3524</name>
</gene>
<dbReference type="InterPro" id="IPR005026">
    <property type="entry name" value="SAPAP"/>
</dbReference>
<evidence type="ECO:0000256" key="1">
    <source>
        <dbReference type="ARBA" id="ARBA00008839"/>
    </source>
</evidence>
<dbReference type="GO" id="GO:0099572">
    <property type="term" value="C:postsynaptic specialization"/>
    <property type="evidence" value="ECO:0007669"/>
    <property type="project" value="TreeGrafter"/>
</dbReference>
<feature type="compositionally biased region" description="Polar residues" evidence="2">
    <location>
        <begin position="398"/>
        <end position="416"/>
    </location>
</feature>
<feature type="compositionally biased region" description="Basic and acidic residues" evidence="2">
    <location>
        <begin position="418"/>
        <end position="427"/>
    </location>
</feature>